<dbReference type="PRINTS" id="PR00035">
    <property type="entry name" value="HTHGNTR"/>
</dbReference>
<dbReference type="EMBL" id="BJXK01000027">
    <property type="protein sequence ID" value="GEM81622.1"/>
    <property type="molecule type" value="Genomic_DNA"/>
</dbReference>
<dbReference type="AlphaFoldDB" id="A0A511QYL7"/>
<dbReference type="PANTHER" id="PTHR43537">
    <property type="entry name" value="TRANSCRIPTIONAL REGULATOR, GNTR FAMILY"/>
    <property type="match status" value="1"/>
</dbReference>
<evidence type="ECO:0000313" key="6">
    <source>
        <dbReference type="Proteomes" id="UP000321113"/>
    </source>
</evidence>
<dbReference type="InterPro" id="IPR036390">
    <property type="entry name" value="WH_DNA-bd_sf"/>
</dbReference>
<evidence type="ECO:0000313" key="5">
    <source>
        <dbReference type="EMBL" id="GEM81622.1"/>
    </source>
</evidence>
<dbReference type="OrthoDB" id="9028214at2"/>
<dbReference type="SUPFAM" id="SSF48008">
    <property type="entry name" value="GntR ligand-binding domain-like"/>
    <property type="match status" value="1"/>
</dbReference>
<protein>
    <submittedName>
        <fullName evidence="5">GntR family transcriptional regulator</fullName>
    </submittedName>
</protein>
<evidence type="ECO:0000256" key="1">
    <source>
        <dbReference type="ARBA" id="ARBA00023015"/>
    </source>
</evidence>
<proteinExistence type="predicted"/>
<name>A0A511QYL7_9VIBR</name>
<dbReference type="Gene3D" id="1.10.10.10">
    <property type="entry name" value="Winged helix-like DNA-binding domain superfamily/Winged helix DNA-binding domain"/>
    <property type="match status" value="1"/>
</dbReference>
<sequence>MEHKLLPGDRLPSEVEMIEYFDASKSTVRESMRMLEAQGLIATKTGPKGGAFVNEVPESRINVILSNYLFFKETSIKDLYQMRIALEPALVEDLAGTLSKEQLANLRQQIQKYALPPEDTEQERQHHIESLEFHRMLADYSNNELLKLVIRFTAQMLSDLTIYKRLYQPKNYQLWKNGLDSHLELLSALQVGNGEKAGLIMKRHMQSAMEFMEQQEVQMTRRFMQES</sequence>
<keyword evidence="2" id="KW-0238">DNA-binding</keyword>
<keyword evidence="3" id="KW-0804">Transcription</keyword>
<dbReference type="Pfam" id="PF00392">
    <property type="entry name" value="GntR"/>
    <property type="match status" value="1"/>
</dbReference>
<evidence type="ECO:0000256" key="2">
    <source>
        <dbReference type="ARBA" id="ARBA00023125"/>
    </source>
</evidence>
<dbReference type="Pfam" id="PF07729">
    <property type="entry name" value="FCD"/>
    <property type="match status" value="1"/>
</dbReference>
<evidence type="ECO:0000256" key="3">
    <source>
        <dbReference type="ARBA" id="ARBA00023163"/>
    </source>
</evidence>
<dbReference type="PROSITE" id="PS50949">
    <property type="entry name" value="HTH_GNTR"/>
    <property type="match status" value="1"/>
</dbReference>
<gene>
    <name evidence="5" type="ORF">VSU01S_38670</name>
</gene>
<accession>A0A511QYL7</accession>
<dbReference type="GO" id="GO:0003677">
    <property type="term" value="F:DNA binding"/>
    <property type="evidence" value="ECO:0007669"/>
    <property type="project" value="UniProtKB-KW"/>
</dbReference>
<reference evidence="5 6" key="1">
    <citation type="submission" date="2019-07" db="EMBL/GenBank/DDBJ databases">
        <title>Whole genome shotgun sequence of Vibrio superstes NBRC 103154.</title>
        <authorList>
            <person name="Hosoyama A."/>
            <person name="Uohara A."/>
            <person name="Ohji S."/>
            <person name="Ichikawa N."/>
        </authorList>
    </citation>
    <scope>NUCLEOTIDE SEQUENCE [LARGE SCALE GENOMIC DNA]</scope>
    <source>
        <strain evidence="5 6">NBRC 103154</strain>
    </source>
</reference>
<evidence type="ECO:0000259" key="4">
    <source>
        <dbReference type="PROSITE" id="PS50949"/>
    </source>
</evidence>
<dbReference type="Proteomes" id="UP000321113">
    <property type="component" value="Unassembled WGS sequence"/>
</dbReference>
<dbReference type="CDD" id="cd07377">
    <property type="entry name" value="WHTH_GntR"/>
    <property type="match status" value="1"/>
</dbReference>
<keyword evidence="1" id="KW-0805">Transcription regulation</keyword>
<dbReference type="InterPro" id="IPR036388">
    <property type="entry name" value="WH-like_DNA-bd_sf"/>
</dbReference>
<dbReference type="GO" id="GO:0003700">
    <property type="term" value="F:DNA-binding transcription factor activity"/>
    <property type="evidence" value="ECO:0007669"/>
    <property type="project" value="InterPro"/>
</dbReference>
<dbReference type="SUPFAM" id="SSF46785">
    <property type="entry name" value="Winged helix' DNA-binding domain"/>
    <property type="match status" value="1"/>
</dbReference>
<dbReference type="SMART" id="SM00345">
    <property type="entry name" value="HTH_GNTR"/>
    <property type="match status" value="1"/>
</dbReference>
<organism evidence="5 6">
    <name type="scientific">Vibrio superstes NBRC 103154</name>
    <dbReference type="NCBI Taxonomy" id="1219062"/>
    <lineage>
        <taxon>Bacteria</taxon>
        <taxon>Pseudomonadati</taxon>
        <taxon>Pseudomonadota</taxon>
        <taxon>Gammaproteobacteria</taxon>
        <taxon>Vibrionales</taxon>
        <taxon>Vibrionaceae</taxon>
        <taxon>Vibrio</taxon>
    </lineage>
</organism>
<feature type="domain" description="HTH gntR-type" evidence="4">
    <location>
        <begin position="1"/>
        <end position="56"/>
    </location>
</feature>
<dbReference type="Gene3D" id="1.20.120.530">
    <property type="entry name" value="GntR ligand-binding domain-like"/>
    <property type="match status" value="1"/>
</dbReference>
<dbReference type="InterPro" id="IPR011711">
    <property type="entry name" value="GntR_C"/>
</dbReference>
<dbReference type="PANTHER" id="PTHR43537:SF5">
    <property type="entry name" value="UXU OPERON TRANSCRIPTIONAL REGULATOR"/>
    <property type="match status" value="1"/>
</dbReference>
<keyword evidence="6" id="KW-1185">Reference proteome</keyword>
<comment type="caution">
    <text evidence="5">The sequence shown here is derived from an EMBL/GenBank/DDBJ whole genome shotgun (WGS) entry which is preliminary data.</text>
</comment>
<dbReference type="InterPro" id="IPR000524">
    <property type="entry name" value="Tscrpt_reg_HTH_GntR"/>
</dbReference>
<dbReference type="SMART" id="SM00895">
    <property type="entry name" value="FCD"/>
    <property type="match status" value="1"/>
</dbReference>
<dbReference type="InterPro" id="IPR008920">
    <property type="entry name" value="TF_FadR/GntR_C"/>
</dbReference>